<dbReference type="CDD" id="cd05233">
    <property type="entry name" value="SDR_c"/>
    <property type="match status" value="1"/>
</dbReference>
<dbReference type="EMBL" id="BNAP01000006">
    <property type="protein sequence ID" value="GHG89655.1"/>
    <property type="molecule type" value="Genomic_DNA"/>
</dbReference>
<dbReference type="InterPro" id="IPR020904">
    <property type="entry name" value="Sc_DH/Rdtase_CS"/>
</dbReference>
<protein>
    <submittedName>
        <fullName evidence="2">Glucose 1-dehydrogenase</fullName>
    </submittedName>
</protein>
<comment type="caution">
    <text evidence="2">The sequence shown here is derived from an EMBL/GenBank/DDBJ whole genome shotgun (WGS) entry which is preliminary data.</text>
</comment>
<organism evidence="2 3">
    <name type="scientific">Pseudodonghicola xiamenensis</name>
    <dbReference type="NCBI Taxonomy" id="337702"/>
    <lineage>
        <taxon>Bacteria</taxon>
        <taxon>Pseudomonadati</taxon>
        <taxon>Pseudomonadota</taxon>
        <taxon>Alphaproteobacteria</taxon>
        <taxon>Rhodobacterales</taxon>
        <taxon>Paracoccaceae</taxon>
        <taxon>Pseudodonghicola</taxon>
    </lineage>
</organism>
<dbReference type="SUPFAM" id="SSF51735">
    <property type="entry name" value="NAD(P)-binding Rossmann-fold domains"/>
    <property type="match status" value="1"/>
</dbReference>
<gene>
    <name evidence="2" type="ORF">GCM10010961_19490</name>
</gene>
<evidence type="ECO:0000313" key="3">
    <source>
        <dbReference type="Proteomes" id="UP000611500"/>
    </source>
</evidence>
<dbReference type="PROSITE" id="PS00061">
    <property type="entry name" value="ADH_SHORT"/>
    <property type="match status" value="1"/>
</dbReference>
<dbReference type="PRINTS" id="PR00081">
    <property type="entry name" value="GDHRDH"/>
</dbReference>
<sequence>MSNLLSIKGRTAFVTGAGQGVGRQVALYLAEHGAGAVVVNDFHAERAESVAAEVEAAGANALPLAFDVSDFDAVGAAFAETQTTFGGVDILVNNAGNAGPTSRLDDLVPFWESDPDEWRRWMATNFDGVLNCTRHAMPLMVNGGYGRIVTVISDAGRVGEPHLAVYSGAKAGAAGFMRAIAKAGGRFGITANCVALGGTRTPAVADLIPDAETEKRALSQYVIRRLGEPEDPAGMILFLCSDAASWITGQTYPVNGGYSFAC</sequence>
<reference evidence="2" key="2">
    <citation type="submission" date="2020-09" db="EMBL/GenBank/DDBJ databases">
        <authorList>
            <person name="Sun Q."/>
            <person name="Zhou Y."/>
        </authorList>
    </citation>
    <scope>NUCLEOTIDE SEQUENCE</scope>
    <source>
        <strain evidence="2">CGMCC 1.7081</strain>
    </source>
</reference>
<dbReference type="Gene3D" id="3.40.50.720">
    <property type="entry name" value="NAD(P)-binding Rossmann-like Domain"/>
    <property type="match status" value="1"/>
</dbReference>
<evidence type="ECO:0000313" key="2">
    <source>
        <dbReference type="EMBL" id="GHG89655.1"/>
    </source>
</evidence>
<dbReference type="GO" id="GO:0016616">
    <property type="term" value="F:oxidoreductase activity, acting on the CH-OH group of donors, NAD or NADP as acceptor"/>
    <property type="evidence" value="ECO:0007669"/>
    <property type="project" value="TreeGrafter"/>
</dbReference>
<dbReference type="RefSeq" id="WP_028093889.1">
    <property type="nucleotide sequence ID" value="NZ_BNAP01000006.1"/>
</dbReference>
<comment type="similarity">
    <text evidence="1">Belongs to the short-chain dehydrogenases/reductases (SDR) family.</text>
</comment>
<dbReference type="InterPro" id="IPR002347">
    <property type="entry name" value="SDR_fam"/>
</dbReference>
<dbReference type="InterPro" id="IPR036291">
    <property type="entry name" value="NAD(P)-bd_dom_sf"/>
</dbReference>
<accession>A0A8J3H851</accession>
<dbReference type="Proteomes" id="UP000611500">
    <property type="component" value="Unassembled WGS sequence"/>
</dbReference>
<dbReference type="GO" id="GO:0030497">
    <property type="term" value="P:fatty acid elongation"/>
    <property type="evidence" value="ECO:0007669"/>
    <property type="project" value="TreeGrafter"/>
</dbReference>
<reference evidence="2" key="1">
    <citation type="journal article" date="2014" name="Int. J. Syst. Evol. Microbiol.">
        <title>Complete genome sequence of Corynebacterium casei LMG S-19264T (=DSM 44701T), isolated from a smear-ripened cheese.</title>
        <authorList>
            <consortium name="US DOE Joint Genome Institute (JGI-PGF)"/>
            <person name="Walter F."/>
            <person name="Albersmeier A."/>
            <person name="Kalinowski J."/>
            <person name="Ruckert C."/>
        </authorList>
    </citation>
    <scope>NUCLEOTIDE SEQUENCE</scope>
    <source>
        <strain evidence="2">CGMCC 1.7081</strain>
    </source>
</reference>
<dbReference type="Pfam" id="PF13561">
    <property type="entry name" value="adh_short_C2"/>
    <property type="match status" value="1"/>
</dbReference>
<dbReference type="PRINTS" id="PR00080">
    <property type="entry name" value="SDRFAMILY"/>
</dbReference>
<dbReference type="PANTHER" id="PTHR42760">
    <property type="entry name" value="SHORT-CHAIN DEHYDROGENASES/REDUCTASES FAMILY MEMBER"/>
    <property type="match status" value="1"/>
</dbReference>
<keyword evidence="3" id="KW-1185">Reference proteome</keyword>
<name>A0A8J3H851_9RHOB</name>
<proteinExistence type="inferred from homology"/>
<dbReference type="PANTHER" id="PTHR42760:SF40">
    <property type="entry name" value="3-OXOACYL-[ACYL-CARRIER-PROTEIN] REDUCTASE, CHLOROPLASTIC"/>
    <property type="match status" value="1"/>
</dbReference>
<evidence type="ECO:0000256" key="1">
    <source>
        <dbReference type="ARBA" id="ARBA00006484"/>
    </source>
</evidence>
<dbReference type="FunFam" id="3.40.50.720:FF:000084">
    <property type="entry name" value="Short-chain dehydrogenase reductase"/>
    <property type="match status" value="1"/>
</dbReference>
<dbReference type="AlphaFoldDB" id="A0A8J3H851"/>